<proteinExistence type="predicted"/>
<reference evidence="2 3" key="1">
    <citation type="submission" date="2019-02" db="EMBL/GenBank/DDBJ databases">
        <title>The genomic architecture of introgression among sibling species of bacteria.</title>
        <authorList>
            <person name="Cavassim M.I.A."/>
            <person name="Moeskjaer S."/>
            <person name="Moslemi C."/>
            <person name="Fields B."/>
            <person name="Bachmann A."/>
            <person name="Vilhjalmsson B."/>
            <person name="Schierup M.H."/>
            <person name="Young J.P.W."/>
            <person name="Andersen S.U."/>
        </authorList>
    </citation>
    <scope>NUCLEOTIDE SEQUENCE [LARGE SCALE GENOMIC DNA]</scope>
    <source>
        <strain evidence="2 3">SM42</strain>
    </source>
</reference>
<protein>
    <submittedName>
        <fullName evidence="2">Uncharacterized protein</fullName>
    </submittedName>
</protein>
<feature type="compositionally biased region" description="Basic and acidic residues" evidence="1">
    <location>
        <begin position="1"/>
        <end position="13"/>
    </location>
</feature>
<evidence type="ECO:0000313" key="2">
    <source>
        <dbReference type="EMBL" id="TBF21542.1"/>
    </source>
</evidence>
<organism evidence="2 3">
    <name type="scientific">Rhizobium ruizarguesonis</name>
    <dbReference type="NCBI Taxonomy" id="2081791"/>
    <lineage>
        <taxon>Bacteria</taxon>
        <taxon>Pseudomonadati</taxon>
        <taxon>Pseudomonadota</taxon>
        <taxon>Alphaproteobacteria</taxon>
        <taxon>Hyphomicrobiales</taxon>
        <taxon>Rhizobiaceae</taxon>
        <taxon>Rhizobium/Agrobacterium group</taxon>
        <taxon>Rhizobium</taxon>
    </lineage>
</organism>
<feature type="region of interest" description="Disordered" evidence="1">
    <location>
        <begin position="72"/>
        <end position="91"/>
    </location>
</feature>
<accession>A0AAE8QID9</accession>
<sequence>MPRESEWGTERSRHGPFAPPAGIRCRQADEGLPPAQSRAAGQSLAFLSISALDPGMKSLNLVLPCLQLKTAPGSGATWTSRISRPGRMAQP</sequence>
<dbReference type="AlphaFoldDB" id="A0AAE8QID9"/>
<dbReference type="Proteomes" id="UP000291892">
    <property type="component" value="Unassembled WGS sequence"/>
</dbReference>
<evidence type="ECO:0000313" key="3">
    <source>
        <dbReference type="Proteomes" id="UP000291892"/>
    </source>
</evidence>
<gene>
    <name evidence="2" type="ORF">ELG94_25870</name>
</gene>
<evidence type="ECO:0000256" key="1">
    <source>
        <dbReference type="SAM" id="MobiDB-lite"/>
    </source>
</evidence>
<feature type="region of interest" description="Disordered" evidence="1">
    <location>
        <begin position="1"/>
        <end position="35"/>
    </location>
</feature>
<name>A0AAE8QID9_9HYPH</name>
<dbReference type="EMBL" id="SIKX01000001">
    <property type="protein sequence ID" value="TBF21542.1"/>
    <property type="molecule type" value="Genomic_DNA"/>
</dbReference>
<comment type="caution">
    <text evidence="2">The sequence shown here is derived from an EMBL/GenBank/DDBJ whole genome shotgun (WGS) entry which is preliminary data.</text>
</comment>